<dbReference type="SUPFAM" id="SSF49879">
    <property type="entry name" value="SMAD/FHA domain"/>
    <property type="match status" value="1"/>
</dbReference>
<feature type="compositionally biased region" description="Gly residues" evidence="2">
    <location>
        <begin position="180"/>
        <end position="201"/>
    </location>
</feature>
<feature type="compositionally biased region" description="Low complexity" evidence="2">
    <location>
        <begin position="477"/>
        <end position="487"/>
    </location>
</feature>
<dbReference type="Gene3D" id="2.60.200.20">
    <property type="match status" value="1"/>
</dbReference>
<feature type="compositionally biased region" description="Low complexity" evidence="2">
    <location>
        <begin position="49"/>
        <end position="58"/>
    </location>
</feature>
<evidence type="ECO:0000256" key="2">
    <source>
        <dbReference type="SAM" id="MobiDB-lite"/>
    </source>
</evidence>
<sequence length="640" mass="61935">MPTCPNGHQSGSDDWCEVCGHRMAGAVPPPPPPPPPGGYGFPPPGAGRQGARPPAATGEAELCPQCRTPREGGAPFCEECRWNFLTNTATSYTPAAPRPTGGPHFQSPNTPFGGGDGFEYQGSRPSQVNRPAEPIPSFGSEPSGPTPFDRTPPSPPTSPGPPAPPAFGRIPGQGAPGAPSGPGQGPGGQGPGGQGQGGGYGYPQPGGTQSPPPSFGGDRGPGTGPGAPSGPGQGPGGQGPGGQGQGGGYGYPQPGGTQSPPPPPSFGGDRAPAGRPSPFGNAPGQGPGTGGPAGGPSGPGQGPGGQGEGGYGYPQPGNPQSPPPPPSFGGDRGPGTGPGGQGGGPSPFGSGPGQGPFGDPSRPTGPGGQGGPAGPGQGPGGPGQGPGGPGQGPGGASQAFPSAAGGPPAPPAFPQETGRPPAGGPQGGPFGGPGGGPGSGGPGSGGPSFGGGDDDWVISPPSSANPSGPGQGGGYGYPQPGGTQAPAHPGFQKAPAGPGFPDAAGQSTWTATIGPDREYFMAMMHRSGPEATGLNLPAYSPEQQRTLTGDQVTIGRRRHSTGDTPDIDLAVPPEDPGVSHQHAMLVQQPDGSWAVVDQNSTNGTTVNMSEEPIQPFVPVPLRDGDRVHVGAWTTITVRRG</sequence>
<dbReference type="PANTHER" id="PTHR23308">
    <property type="entry name" value="NUCLEAR INHIBITOR OF PROTEIN PHOSPHATASE-1"/>
    <property type="match status" value="1"/>
</dbReference>
<feature type="domain" description="FHA" evidence="3">
    <location>
        <begin position="552"/>
        <end position="611"/>
    </location>
</feature>
<feature type="compositionally biased region" description="Gly residues" evidence="2">
    <location>
        <begin position="424"/>
        <end position="451"/>
    </location>
</feature>
<feature type="region of interest" description="Disordered" evidence="2">
    <location>
        <begin position="90"/>
        <end position="502"/>
    </location>
</feature>
<dbReference type="AlphaFoldDB" id="A0A7H1Q4Y4"/>
<dbReference type="GeneID" id="91464650"/>
<feature type="region of interest" description="Disordered" evidence="2">
    <location>
        <begin position="21"/>
        <end position="59"/>
    </location>
</feature>
<feature type="compositionally biased region" description="Gly residues" evidence="2">
    <location>
        <begin position="283"/>
        <end position="312"/>
    </location>
</feature>
<keyword evidence="1" id="KW-0597">Phosphoprotein</keyword>
<dbReference type="InterPro" id="IPR000253">
    <property type="entry name" value="FHA_dom"/>
</dbReference>
<dbReference type="KEGG" id="sgf:HEP81_05103"/>
<dbReference type="InterPro" id="IPR008984">
    <property type="entry name" value="SMAD_FHA_dom_sf"/>
</dbReference>
<name>A0A7H1Q4Y4_9ACTN</name>
<feature type="compositionally biased region" description="Pro residues" evidence="2">
    <location>
        <begin position="27"/>
        <end position="45"/>
    </location>
</feature>
<evidence type="ECO:0000313" key="4">
    <source>
        <dbReference type="EMBL" id="QNT95364.1"/>
    </source>
</evidence>
<feature type="compositionally biased region" description="Gly residues" evidence="2">
    <location>
        <begin position="217"/>
        <end position="250"/>
    </location>
</feature>
<dbReference type="CDD" id="cd00060">
    <property type="entry name" value="FHA"/>
    <property type="match status" value="1"/>
</dbReference>
<evidence type="ECO:0000259" key="3">
    <source>
        <dbReference type="PROSITE" id="PS50006"/>
    </source>
</evidence>
<feature type="compositionally biased region" description="Pro residues" evidence="2">
    <location>
        <begin position="150"/>
        <end position="165"/>
    </location>
</feature>
<feature type="compositionally biased region" description="Low complexity" evidence="2">
    <location>
        <begin position="396"/>
        <end position="406"/>
    </location>
</feature>
<dbReference type="Pfam" id="PF00498">
    <property type="entry name" value="FHA"/>
    <property type="match status" value="1"/>
</dbReference>
<evidence type="ECO:0000256" key="1">
    <source>
        <dbReference type="ARBA" id="ARBA00022553"/>
    </source>
</evidence>
<dbReference type="InterPro" id="IPR050923">
    <property type="entry name" value="Cell_Proc_Reg/RNA_Proc"/>
</dbReference>
<feature type="compositionally biased region" description="Pro residues" evidence="2">
    <location>
        <begin position="316"/>
        <end position="327"/>
    </location>
</feature>
<dbReference type="PROSITE" id="PS50006">
    <property type="entry name" value="FHA_DOMAIN"/>
    <property type="match status" value="1"/>
</dbReference>
<feature type="compositionally biased region" description="Gly residues" evidence="2">
    <location>
        <begin position="330"/>
        <end position="356"/>
    </location>
</feature>
<dbReference type="Proteomes" id="UP000516422">
    <property type="component" value="Chromosome"/>
</dbReference>
<protein>
    <submittedName>
        <fullName evidence="4">FHA domain protein</fullName>
    </submittedName>
</protein>
<proteinExistence type="predicted"/>
<gene>
    <name evidence="4" type="ORF">HEP81_05103</name>
</gene>
<organism evidence="4 5">
    <name type="scientific">Streptomyces griseofuscus</name>
    <dbReference type="NCBI Taxonomy" id="146922"/>
    <lineage>
        <taxon>Bacteria</taxon>
        <taxon>Bacillati</taxon>
        <taxon>Actinomycetota</taxon>
        <taxon>Actinomycetes</taxon>
        <taxon>Kitasatosporales</taxon>
        <taxon>Streptomycetaceae</taxon>
        <taxon>Streptomyces</taxon>
    </lineage>
</organism>
<reference evidence="4 5" key="1">
    <citation type="submission" date="2020-04" db="EMBL/GenBank/DDBJ databases">
        <title>Characterization and engineering of Streptomyces griseofuscus DSM40191 as a potential heterologous host for expression of BGCs.</title>
        <authorList>
            <person name="Gren T."/>
            <person name="Whitford C.M."/>
            <person name="Mohite O.S."/>
            <person name="Joergensen T.S."/>
            <person name="Nielsen J.B."/>
            <person name="Lee S.Y."/>
            <person name="Weber T."/>
        </authorList>
    </citation>
    <scope>NUCLEOTIDE SEQUENCE [LARGE SCALE GENOMIC DNA]</scope>
    <source>
        <strain evidence="4 5">DSM 40191</strain>
    </source>
</reference>
<accession>A0A7H1Q4Y4</accession>
<dbReference type="EMBL" id="CP051006">
    <property type="protein sequence ID" value="QNT95364.1"/>
    <property type="molecule type" value="Genomic_DNA"/>
</dbReference>
<feature type="compositionally biased region" description="Gly residues" evidence="2">
    <location>
        <begin position="365"/>
        <end position="395"/>
    </location>
</feature>
<evidence type="ECO:0000313" key="5">
    <source>
        <dbReference type="Proteomes" id="UP000516422"/>
    </source>
</evidence>
<feature type="compositionally biased region" description="Low complexity" evidence="2">
    <location>
        <begin position="166"/>
        <end position="178"/>
    </location>
</feature>
<dbReference type="RefSeq" id="WP_190276033.1">
    <property type="nucleotide sequence ID" value="NZ_CP051006.1"/>
</dbReference>